<dbReference type="EMBL" id="CP003264">
    <property type="protein sequence ID" value="AFN36301.1"/>
    <property type="molecule type" value="Genomic_DNA"/>
</dbReference>
<name>A0ABM5NC24_9BURK</name>
<evidence type="ECO:0000313" key="1">
    <source>
        <dbReference type="EMBL" id="AFN36301.1"/>
    </source>
</evidence>
<dbReference type="Proteomes" id="UP000003121">
    <property type="component" value="Chromosome"/>
</dbReference>
<proteinExistence type="predicted"/>
<reference evidence="1 2" key="1">
    <citation type="journal article" date="2012" name="Vet. Microbiol.">
        <title>Comparative genomic analyses of the Taylorellae.</title>
        <authorList>
            <person name="Hauser H."/>
            <person name="Richter D.C."/>
            <person name="van Tonder A."/>
            <person name="Clark L."/>
            <person name="Preston A."/>
        </authorList>
    </citation>
    <scope>NUCLEOTIDE SEQUENCE [LARGE SCALE GENOMIC DNA]</scope>
    <source>
        <strain evidence="1 2">ATCC 35865</strain>
    </source>
</reference>
<evidence type="ECO:0000313" key="2">
    <source>
        <dbReference type="Proteomes" id="UP000003121"/>
    </source>
</evidence>
<gene>
    <name evidence="1" type="ORF">KUI_1242</name>
</gene>
<protein>
    <submittedName>
        <fullName evidence="1">Uncharacterized protein</fullName>
    </submittedName>
</protein>
<organism evidence="1 2">
    <name type="scientific">Taylorella equigenitalis ATCC 35865</name>
    <dbReference type="NCBI Taxonomy" id="743973"/>
    <lineage>
        <taxon>Bacteria</taxon>
        <taxon>Pseudomonadati</taxon>
        <taxon>Pseudomonadota</taxon>
        <taxon>Betaproteobacteria</taxon>
        <taxon>Burkholderiales</taxon>
        <taxon>Alcaligenaceae</taxon>
        <taxon>Taylorella</taxon>
    </lineage>
</organism>
<dbReference type="RefSeq" id="WP_014840537.1">
    <property type="nucleotide sequence ID" value="NC_018108.1"/>
</dbReference>
<accession>A0ABM5NC24</accession>
<sequence length="172" mass="19450">MNNEQLKHLRACAKQLEKSKNWENLIKFISNVNPKDLISICDELLALRAGNLKTPSISASKAALEEVLQSEVDIPSCDKIKDGYAIRYSGSTFNPDLPGPKDGFIWSAQEEFMFNLRNSGEEEVNKFLKDLQAKAAIPTWDLSVELGNRESHKGTIIFRYTRLTENTQLSIF</sequence>
<keyword evidence="2" id="KW-1185">Reference proteome</keyword>